<keyword evidence="7" id="KW-0472">Membrane</keyword>
<keyword evidence="5 9" id="KW-0067">ATP-binding</keyword>
<dbReference type="InterPro" id="IPR003593">
    <property type="entry name" value="AAA+_ATPase"/>
</dbReference>
<dbReference type="GO" id="GO:0005524">
    <property type="term" value="F:ATP binding"/>
    <property type="evidence" value="ECO:0007669"/>
    <property type="project" value="UniProtKB-KW"/>
</dbReference>
<dbReference type="InterPro" id="IPR050093">
    <property type="entry name" value="ABC_SmlMolc_Importer"/>
</dbReference>
<dbReference type="NCBIfam" id="TIGR01277">
    <property type="entry name" value="thiQ"/>
    <property type="match status" value="1"/>
</dbReference>
<evidence type="ECO:0000259" key="8">
    <source>
        <dbReference type="PROSITE" id="PS50893"/>
    </source>
</evidence>
<dbReference type="Pfam" id="PF00005">
    <property type="entry name" value="ABC_tran"/>
    <property type="match status" value="1"/>
</dbReference>
<dbReference type="InterPro" id="IPR003439">
    <property type="entry name" value="ABC_transporter-like_ATP-bd"/>
</dbReference>
<evidence type="ECO:0000313" key="10">
    <source>
        <dbReference type="Proteomes" id="UP001501321"/>
    </source>
</evidence>
<dbReference type="SMART" id="SM00382">
    <property type="entry name" value="AAA"/>
    <property type="match status" value="1"/>
</dbReference>
<organism evidence="9 10">
    <name type="scientific">Pseudaeromonas paramecii</name>
    <dbReference type="NCBI Taxonomy" id="2138166"/>
    <lineage>
        <taxon>Bacteria</taxon>
        <taxon>Pseudomonadati</taxon>
        <taxon>Pseudomonadota</taxon>
        <taxon>Gammaproteobacteria</taxon>
        <taxon>Aeromonadales</taxon>
        <taxon>Aeromonadaceae</taxon>
        <taxon>Pseudaeromonas</taxon>
    </lineage>
</organism>
<dbReference type="PROSITE" id="PS00211">
    <property type="entry name" value="ABC_TRANSPORTER_1"/>
    <property type="match status" value="1"/>
</dbReference>
<dbReference type="RefSeq" id="WP_345013929.1">
    <property type="nucleotide sequence ID" value="NZ_BAABFC010000020.1"/>
</dbReference>
<dbReference type="EMBL" id="BAABFC010000020">
    <property type="protein sequence ID" value="GAA4502243.1"/>
    <property type="molecule type" value="Genomic_DNA"/>
</dbReference>
<dbReference type="InterPro" id="IPR027417">
    <property type="entry name" value="P-loop_NTPase"/>
</dbReference>
<dbReference type="Proteomes" id="UP001501321">
    <property type="component" value="Unassembled WGS sequence"/>
</dbReference>
<dbReference type="PROSITE" id="PS50893">
    <property type="entry name" value="ABC_TRANSPORTER_2"/>
    <property type="match status" value="1"/>
</dbReference>
<evidence type="ECO:0000256" key="5">
    <source>
        <dbReference type="ARBA" id="ARBA00022840"/>
    </source>
</evidence>
<comment type="caution">
    <text evidence="9">The sequence shown here is derived from an EMBL/GenBank/DDBJ whole genome shotgun (WGS) entry which is preliminary data.</text>
</comment>
<dbReference type="SUPFAM" id="SSF52540">
    <property type="entry name" value="P-loop containing nucleoside triphosphate hydrolases"/>
    <property type="match status" value="1"/>
</dbReference>
<sequence length="241" mass="26186">MLIADELTLCQDDWQGCFSLTLRRGEILGVLGHSGAGKSTLMALLAGFLRPDGGRLLYRSPDKVEQDLLPLAPAARPFTSLFQSHNLFEHLSARDNIGLGLHPNLRLNQAQQAAITAAAQRLGIAELLDRRPDQLSGGQQQRVALARCLVRRQPFLLLDEPFSALDPALRQEMLAELASLARDEDIGVLFITHQPDEVRQIGERFVLIEAGAVAWEGSVEELAAPRGAAVSRYLGLSAPAG</sequence>
<keyword evidence="1" id="KW-0813">Transport</keyword>
<evidence type="ECO:0000256" key="4">
    <source>
        <dbReference type="ARBA" id="ARBA00022741"/>
    </source>
</evidence>
<evidence type="ECO:0000256" key="3">
    <source>
        <dbReference type="ARBA" id="ARBA00022519"/>
    </source>
</evidence>
<evidence type="ECO:0000256" key="1">
    <source>
        <dbReference type="ARBA" id="ARBA00022448"/>
    </source>
</evidence>
<accession>A0ABP8QF68</accession>
<proteinExistence type="predicted"/>
<keyword evidence="6" id="KW-1278">Translocase</keyword>
<keyword evidence="10" id="KW-1185">Reference proteome</keyword>
<dbReference type="PANTHER" id="PTHR42781:SF1">
    <property type="entry name" value="THIAMINE IMPORT ATP-BINDING PROTEIN THIQ"/>
    <property type="match status" value="1"/>
</dbReference>
<dbReference type="PANTHER" id="PTHR42781">
    <property type="entry name" value="SPERMIDINE/PUTRESCINE IMPORT ATP-BINDING PROTEIN POTA"/>
    <property type="match status" value="1"/>
</dbReference>
<feature type="domain" description="ABC transporter" evidence="8">
    <location>
        <begin position="2"/>
        <end position="235"/>
    </location>
</feature>
<reference evidence="10" key="1">
    <citation type="journal article" date="2019" name="Int. J. Syst. Evol. Microbiol.">
        <title>The Global Catalogue of Microorganisms (GCM) 10K type strain sequencing project: providing services to taxonomists for standard genome sequencing and annotation.</title>
        <authorList>
            <consortium name="The Broad Institute Genomics Platform"/>
            <consortium name="The Broad Institute Genome Sequencing Center for Infectious Disease"/>
            <person name="Wu L."/>
            <person name="Ma J."/>
        </authorList>
    </citation>
    <scope>NUCLEOTIDE SEQUENCE [LARGE SCALE GENOMIC DNA]</scope>
    <source>
        <strain evidence="10">JCM 32226</strain>
    </source>
</reference>
<gene>
    <name evidence="9" type="primary">thiQ</name>
    <name evidence="9" type="ORF">GCM10023095_26560</name>
</gene>
<keyword evidence="4" id="KW-0547">Nucleotide-binding</keyword>
<evidence type="ECO:0000313" key="9">
    <source>
        <dbReference type="EMBL" id="GAA4502243.1"/>
    </source>
</evidence>
<evidence type="ECO:0000256" key="2">
    <source>
        <dbReference type="ARBA" id="ARBA00022475"/>
    </source>
</evidence>
<protein>
    <submittedName>
        <fullName evidence="9">Thiamine ABC transporter ATP-binding protein</fullName>
    </submittedName>
</protein>
<keyword evidence="3" id="KW-0997">Cell inner membrane</keyword>
<keyword evidence="2" id="KW-1003">Cell membrane</keyword>
<name>A0ABP8QF68_9GAMM</name>
<dbReference type="Gene3D" id="3.40.50.300">
    <property type="entry name" value="P-loop containing nucleotide triphosphate hydrolases"/>
    <property type="match status" value="1"/>
</dbReference>
<dbReference type="InterPro" id="IPR005968">
    <property type="entry name" value="Thiamine_ABC_ThiQ"/>
</dbReference>
<evidence type="ECO:0000256" key="6">
    <source>
        <dbReference type="ARBA" id="ARBA00022967"/>
    </source>
</evidence>
<evidence type="ECO:0000256" key="7">
    <source>
        <dbReference type="ARBA" id="ARBA00023136"/>
    </source>
</evidence>
<dbReference type="InterPro" id="IPR017871">
    <property type="entry name" value="ABC_transporter-like_CS"/>
</dbReference>